<keyword evidence="2" id="KW-1185">Reference proteome</keyword>
<comment type="caution">
    <text evidence="1">The sequence shown here is derived from an EMBL/GenBank/DDBJ whole genome shotgun (WGS) entry which is preliminary data.</text>
</comment>
<name>A0A8T0HDG6_CERPU</name>
<reference evidence="1 2" key="1">
    <citation type="submission" date="2020-06" db="EMBL/GenBank/DDBJ databases">
        <title>WGS assembly of Ceratodon purpureus strain R40.</title>
        <authorList>
            <person name="Carey S.B."/>
            <person name="Jenkins J."/>
            <person name="Shu S."/>
            <person name="Lovell J.T."/>
            <person name="Sreedasyam A."/>
            <person name="Maumus F."/>
            <person name="Tiley G.P."/>
            <person name="Fernandez-Pozo N."/>
            <person name="Barry K."/>
            <person name="Chen C."/>
            <person name="Wang M."/>
            <person name="Lipzen A."/>
            <person name="Daum C."/>
            <person name="Saski C.A."/>
            <person name="Payton A.C."/>
            <person name="Mcbreen J.C."/>
            <person name="Conrad R.E."/>
            <person name="Kollar L.M."/>
            <person name="Olsson S."/>
            <person name="Huttunen S."/>
            <person name="Landis J.B."/>
            <person name="Wickett N.J."/>
            <person name="Johnson M.G."/>
            <person name="Rensing S.A."/>
            <person name="Grimwood J."/>
            <person name="Schmutz J."/>
            <person name="Mcdaniel S.F."/>
        </authorList>
    </citation>
    <scope>NUCLEOTIDE SEQUENCE [LARGE SCALE GENOMIC DNA]</scope>
    <source>
        <strain evidence="1 2">R40</strain>
    </source>
</reference>
<gene>
    <name evidence="1" type="ORF">KC19_6G040000</name>
</gene>
<dbReference type="Proteomes" id="UP000822688">
    <property type="component" value="Chromosome 6"/>
</dbReference>
<evidence type="ECO:0000313" key="1">
    <source>
        <dbReference type="EMBL" id="KAG0568707.1"/>
    </source>
</evidence>
<accession>A0A8T0HDG6</accession>
<organism evidence="1 2">
    <name type="scientific">Ceratodon purpureus</name>
    <name type="common">Fire moss</name>
    <name type="synonym">Dicranum purpureum</name>
    <dbReference type="NCBI Taxonomy" id="3225"/>
    <lineage>
        <taxon>Eukaryota</taxon>
        <taxon>Viridiplantae</taxon>
        <taxon>Streptophyta</taxon>
        <taxon>Embryophyta</taxon>
        <taxon>Bryophyta</taxon>
        <taxon>Bryophytina</taxon>
        <taxon>Bryopsida</taxon>
        <taxon>Dicranidae</taxon>
        <taxon>Pseudoditrichales</taxon>
        <taxon>Ditrichaceae</taxon>
        <taxon>Ceratodon</taxon>
    </lineage>
</organism>
<sequence length="136" mass="15888">MFRYFWYPCIRNVLNCSISAFKKAYNGRKLEAGSCHQTGVFSTFSASLLWFVAEGCTIYCFAELIQMEWSHFFKLFSYMITMSHCILIRWFHVASLMSGIQPSPQPFQPPCGIYVFSQHFERDMESGPNHILEKQI</sequence>
<proteinExistence type="predicted"/>
<evidence type="ECO:0000313" key="2">
    <source>
        <dbReference type="Proteomes" id="UP000822688"/>
    </source>
</evidence>
<dbReference type="AlphaFoldDB" id="A0A8T0HDG6"/>
<protein>
    <submittedName>
        <fullName evidence="1">Uncharacterized protein</fullName>
    </submittedName>
</protein>
<dbReference type="EMBL" id="CM026427">
    <property type="protein sequence ID" value="KAG0568707.1"/>
    <property type="molecule type" value="Genomic_DNA"/>
</dbReference>